<dbReference type="EMBL" id="HBNS01001936">
    <property type="protein sequence ID" value="CAE4581005.1"/>
    <property type="molecule type" value="Transcribed_RNA"/>
</dbReference>
<sequence>MPTLQSGNSPNMPWFLGAPVSKAIATTVAVFFVVAEVTKSHHSFSLDMEKVLNEGHIHRILLCHLTFATLAEVVLGLGVLCPLMRRFEREMGSRKFGTFLFFTTVISTSWEILLSQVFHDELARYSGPYPQIGSLLMLYHIYTPRLHPQFFGLLGFDFSEKAITYGFALQMVFSGGLGTMLPAMCGMVAGYLYTVPMFPLSKIELPEFVYSICSSVGAGFVDRNPTISTTRRQHRAAGAGAGGNNNRQQLIGDMRYGGAGGGVPNIPRAPLNNAPPAAAQQFQPTPPSEEAIAQLTSMGFEREAVVRVLQQCDNNVEVAANRLLSGA</sequence>
<evidence type="ECO:0000256" key="2">
    <source>
        <dbReference type="ARBA" id="ARBA00022692"/>
    </source>
</evidence>
<comment type="subcellular location">
    <subcellularLocation>
        <location evidence="1">Membrane</location>
        <topology evidence="1">Multi-pass membrane protein</topology>
    </subcellularLocation>
</comment>
<dbReference type="PROSITE" id="PS50030">
    <property type="entry name" value="UBA"/>
    <property type="match status" value="1"/>
</dbReference>
<feature type="transmembrane region" description="Helical" evidence="6">
    <location>
        <begin position="167"/>
        <end position="193"/>
    </location>
</feature>
<dbReference type="SUPFAM" id="SSF144091">
    <property type="entry name" value="Rhomboid-like"/>
    <property type="match status" value="1"/>
</dbReference>
<evidence type="ECO:0000313" key="8">
    <source>
        <dbReference type="EMBL" id="CAE4581005.1"/>
    </source>
</evidence>
<feature type="domain" description="UBA" evidence="7">
    <location>
        <begin position="286"/>
        <end position="326"/>
    </location>
</feature>
<accession>A0A7S4UNV1</accession>
<evidence type="ECO:0000256" key="6">
    <source>
        <dbReference type="SAM" id="Phobius"/>
    </source>
</evidence>
<feature type="transmembrane region" description="Helical" evidence="6">
    <location>
        <begin position="96"/>
        <end position="118"/>
    </location>
</feature>
<name>A0A7S4UNV1_9STRA</name>
<dbReference type="PANTHER" id="PTHR43066">
    <property type="entry name" value="RHOMBOID-RELATED PROTEIN"/>
    <property type="match status" value="1"/>
</dbReference>
<dbReference type="SMART" id="SM00165">
    <property type="entry name" value="UBA"/>
    <property type="match status" value="1"/>
</dbReference>
<gene>
    <name evidence="8" type="ORF">DBRI00130_LOCUS1554</name>
</gene>
<dbReference type="InterPro" id="IPR035952">
    <property type="entry name" value="Rhomboid-like_sf"/>
</dbReference>
<dbReference type="GO" id="GO:0016020">
    <property type="term" value="C:membrane"/>
    <property type="evidence" value="ECO:0007669"/>
    <property type="project" value="UniProtKB-SubCell"/>
</dbReference>
<dbReference type="PANTHER" id="PTHR43066:SF21">
    <property type="entry name" value="UBIQUITIN-ASSOCIATED DOMAIN-CONTAINING PROTEIN 2"/>
    <property type="match status" value="1"/>
</dbReference>
<reference evidence="8" key="1">
    <citation type="submission" date="2021-01" db="EMBL/GenBank/DDBJ databases">
        <authorList>
            <person name="Corre E."/>
            <person name="Pelletier E."/>
            <person name="Niang G."/>
            <person name="Scheremetjew M."/>
            <person name="Finn R."/>
            <person name="Kale V."/>
            <person name="Holt S."/>
            <person name="Cochrane G."/>
            <person name="Meng A."/>
            <person name="Brown T."/>
            <person name="Cohen L."/>
        </authorList>
    </citation>
    <scope>NUCLEOTIDE SEQUENCE</scope>
    <source>
        <strain evidence="8">GSO104</strain>
    </source>
</reference>
<dbReference type="GO" id="GO:0004252">
    <property type="term" value="F:serine-type endopeptidase activity"/>
    <property type="evidence" value="ECO:0007669"/>
    <property type="project" value="TreeGrafter"/>
</dbReference>
<keyword evidence="2 6" id="KW-0812">Transmembrane</keyword>
<feature type="region of interest" description="Disordered" evidence="5">
    <location>
        <begin position="265"/>
        <end position="284"/>
    </location>
</feature>
<dbReference type="Pfam" id="PF00627">
    <property type="entry name" value="UBA"/>
    <property type="match status" value="1"/>
</dbReference>
<keyword evidence="4 6" id="KW-0472">Membrane</keyword>
<dbReference type="AlphaFoldDB" id="A0A7S4UNV1"/>
<feature type="transmembrane region" description="Helical" evidence="6">
    <location>
        <begin position="57"/>
        <end position="84"/>
    </location>
</feature>
<evidence type="ECO:0000256" key="4">
    <source>
        <dbReference type="ARBA" id="ARBA00023136"/>
    </source>
</evidence>
<feature type="compositionally biased region" description="Low complexity" evidence="5">
    <location>
        <begin position="265"/>
        <end position="283"/>
    </location>
</feature>
<dbReference type="Gene3D" id="1.20.1540.10">
    <property type="entry name" value="Rhomboid-like"/>
    <property type="match status" value="1"/>
</dbReference>
<evidence type="ECO:0000256" key="5">
    <source>
        <dbReference type="SAM" id="MobiDB-lite"/>
    </source>
</evidence>
<protein>
    <recommendedName>
        <fullName evidence="7">UBA domain-containing protein</fullName>
    </recommendedName>
</protein>
<dbReference type="InterPro" id="IPR015940">
    <property type="entry name" value="UBA"/>
</dbReference>
<dbReference type="SUPFAM" id="SSF46934">
    <property type="entry name" value="UBA-like"/>
    <property type="match status" value="1"/>
</dbReference>
<evidence type="ECO:0000259" key="7">
    <source>
        <dbReference type="PROSITE" id="PS50030"/>
    </source>
</evidence>
<dbReference type="InterPro" id="IPR009060">
    <property type="entry name" value="UBA-like_sf"/>
</dbReference>
<feature type="transmembrane region" description="Helical" evidence="6">
    <location>
        <begin position="12"/>
        <end position="37"/>
    </location>
</feature>
<evidence type="ECO:0000256" key="1">
    <source>
        <dbReference type="ARBA" id="ARBA00004141"/>
    </source>
</evidence>
<proteinExistence type="predicted"/>
<evidence type="ECO:0000256" key="3">
    <source>
        <dbReference type="ARBA" id="ARBA00022989"/>
    </source>
</evidence>
<keyword evidence="3 6" id="KW-1133">Transmembrane helix</keyword>
<dbReference type="Gene3D" id="1.10.8.10">
    <property type="entry name" value="DNA helicase RuvA subunit, C-terminal domain"/>
    <property type="match status" value="1"/>
</dbReference>
<organism evidence="8">
    <name type="scientific">Ditylum brightwellii</name>
    <dbReference type="NCBI Taxonomy" id="49249"/>
    <lineage>
        <taxon>Eukaryota</taxon>
        <taxon>Sar</taxon>
        <taxon>Stramenopiles</taxon>
        <taxon>Ochrophyta</taxon>
        <taxon>Bacillariophyta</taxon>
        <taxon>Mediophyceae</taxon>
        <taxon>Lithodesmiophycidae</taxon>
        <taxon>Lithodesmiales</taxon>
        <taxon>Lithodesmiaceae</taxon>
        <taxon>Ditylum</taxon>
    </lineage>
</organism>